<evidence type="ECO:0000313" key="1">
    <source>
        <dbReference type="EnsemblPlants" id="TraesCS7B02G135200.1"/>
    </source>
</evidence>
<dbReference type="PANTHER" id="PTHR34835">
    <property type="entry name" value="OS07G0283600 PROTEIN-RELATED"/>
    <property type="match status" value="1"/>
</dbReference>
<dbReference type="Gramene" id="TraesCS7B03G0367700.1">
    <property type="protein sequence ID" value="TraesCS7B03G0367700.1.CDS"/>
    <property type="gene ID" value="TraesCS7B03G0367700"/>
</dbReference>
<dbReference type="EnsemblPlants" id="TraesCS7B02G135200.1">
    <property type="protein sequence ID" value="TraesCS7B02G135200.1"/>
    <property type="gene ID" value="TraesCS7B02G135200"/>
</dbReference>
<sequence>MGACDDNFLRAWLAIAFSCFLAPTTSLSISPRCYIAILHTSAVKDAKICDFVIDQLRLAFMGFGDKKKVVCCCVFHLVILYLDSLDVDEPIPATLTRASIWNDDLITKVMKKDRKGPGVYGKLCKQK</sequence>
<evidence type="ECO:0000313" key="2">
    <source>
        <dbReference type="Proteomes" id="UP000019116"/>
    </source>
</evidence>
<dbReference type="Gramene" id="TraesWEE_scaffold_104200_01G000100.1">
    <property type="protein sequence ID" value="TraesWEE_scaffold_104200_01G000100.1"/>
    <property type="gene ID" value="TraesWEE_scaffold_104200_01G000100"/>
</dbReference>
<protein>
    <submittedName>
        <fullName evidence="1">Uncharacterized protein</fullName>
    </submittedName>
</protein>
<accession>A0A3B6SI36</accession>
<proteinExistence type="predicted"/>
<reference evidence="1" key="1">
    <citation type="submission" date="2018-08" db="EMBL/GenBank/DDBJ databases">
        <authorList>
            <person name="Rossello M."/>
        </authorList>
    </citation>
    <scope>NUCLEOTIDE SEQUENCE [LARGE SCALE GENOMIC DNA]</scope>
    <source>
        <strain evidence="1">cv. Chinese Spring</strain>
    </source>
</reference>
<keyword evidence="2" id="KW-1185">Reference proteome</keyword>
<dbReference type="OrthoDB" id="657523at2759"/>
<dbReference type="Gramene" id="TraesROB_scaffold_045737_01G000300.1">
    <property type="protein sequence ID" value="TraesROB_scaffold_045737_01G000300.1"/>
    <property type="gene ID" value="TraesROB_scaffold_045737_01G000300"/>
</dbReference>
<dbReference type="Gramene" id="TraesCAD_scaffold_111129_01G000100.1">
    <property type="protein sequence ID" value="TraesCAD_scaffold_111129_01G000100.1"/>
    <property type="gene ID" value="TraesCAD_scaffold_111129_01G000100"/>
</dbReference>
<dbReference type="STRING" id="4565.A0A3B6SI36"/>
<organism evidence="1">
    <name type="scientific">Triticum aestivum</name>
    <name type="common">Wheat</name>
    <dbReference type="NCBI Taxonomy" id="4565"/>
    <lineage>
        <taxon>Eukaryota</taxon>
        <taxon>Viridiplantae</taxon>
        <taxon>Streptophyta</taxon>
        <taxon>Embryophyta</taxon>
        <taxon>Tracheophyta</taxon>
        <taxon>Spermatophyta</taxon>
        <taxon>Magnoliopsida</taxon>
        <taxon>Liliopsida</taxon>
        <taxon>Poales</taxon>
        <taxon>Poaceae</taxon>
        <taxon>BOP clade</taxon>
        <taxon>Pooideae</taxon>
        <taxon>Triticodae</taxon>
        <taxon>Triticeae</taxon>
        <taxon>Triticinae</taxon>
        <taxon>Triticum</taxon>
    </lineage>
</organism>
<dbReference type="AlphaFoldDB" id="A0A3B6SI36"/>
<dbReference type="Proteomes" id="UP000019116">
    <property type="component" value="Chromosome 7B"/>
</dbReference>
<name>A0A3B6SI36_WHEAT</name>
<dbReference type="Gramene" id="TraesCS7B02G135200.1">
    <property type="protein sequence ID" value="TraesCS7B02G135200.1"/>
    <property type="gene ID" value="TraesCS7B02G135200"/>
</dbReference>
<dbReference type="Gramene" id="TraesCLE_scaffold_048902_01G000100.1">
    <property type="protein sequence ID" value="TraesCLE_scaffold_048902_01G000100.1"/>
    <property type="gene ID" value="TraesCLE_scaffold_048902_01G000100"/>
</dbReference>
<reference evidence="1" key="2">
    <citation type="submission" date="2018-10" db="UniProtKB">
        <authorList>
            <consortium name="EnsemblPlants"/>
        </authorList>
    </citation>
    <scope>IDENTIFICATION</scope>
</reference>
<dbReference type="PANTHER" id="PTHR34835:SF11">
    <property type="entry name" value="AMINOTRANSFERASE-LIKE PLANT MOBILE DOMAIN-CONTAINING PROTEIN"/>
    <property type="match status" value="1"/>
</dbReference>